<proteinExistence type="predicted"/>
<accession>A0ABD2Z9T8</accession>
<evidence type="ECO:0000313" key="1">
    <source>
        <dbReference type="EMBL" id="KAL3516237.1"/>
    </source>
</evidence>
<dbReference type="Proteomes" id="UP001630127">
    <property type="component" value="Unassembled WGS sequence"/>
</dbReference>
<protein>
    <submittedName>
        <fullName evidence="1">Uncharacterized protein</fullName>
    </submittedName>
</protein>
<organism evidence="1 2">
    <name type="scientific">Cinchona calisaya</name>
    <dbReference type="NCBI Taxonomy" id="153742"/>
    <lineage>
        <taxon>Eukaryota</taxon>
        <taxon>Viridiplantae</taxon>
        <taxon>Streptophyta</taxon>
        <taxon>Embryophyta</taxon>
        <taxon>Tracheophyta</taxon>
        <taxon>Spermatophyta</taxon>
        <taxon>Magnoliopsida</taxon>
        <taxon>eudicotyledons</taxon>
        <taxon>Gunneridae</taxon>
        <taxon>Pentapetalae</taxon>
        <taxon>asterids</taxon>
        <taxon>lamiids</taxon>
        <taxon>Gentianales</taxon>
        <taxon>Rubiaceae</taxon>
        <taxon>Cinchonoideae</taxon>
        <taxon>Cinchoneae</taxon>
        <taxon>Cinchona</taxon>
    </lineage>
</organism>
<keyword evidence="2" id="KW-1185">Reference proteome</keyword>
<gene>
    <name evidence="1" type="ORF">ACH5RR_023139</name>
</gene>
<name>A0ABD2Z9T8_9GENT</name>
<dbReference type="AlphaFoldDB" id="A0ABD2Z9T8"/>
<reference evidence="1 2" key="1">
    <citation type="submission" date="2024-11" db="EMBL/GenBank/DDBJ databases">
        <title>A near-complete genome assembly of Cinchona calisaya.</title>
        <authorList>
            <person name="Lian D.C."/>
            <person name="Zhao X.W."/>
            <person name="Wei L."/>
        </authorList>
    </citation>
    <scope>NUCLEOTIDE SEQUENCE [LARGE SCALE GENOMIC DNA]</scope>
    <source>
        <tissue evidence="1">Nenye</tissue>
    </source>
</reference>
<dbReference type="EMBL" id="JBJUIK010000010">
    <property type="protein sequence ID" value="KAL3516237.1"/>
    <property type="molecule type" value="Genomic_DNA"/>
</dbReference>
<comment type="caution">
    <text evidence="1">The sequence shown here is derived from an EMBL/GenBank/DDBJ whole genome shotgun (WGS) entry which is preliminary data.</text>
</comment>
<evidence type="ECO:0000313" key="2">
    <source>
        <dbReference type="Proteomes" id="UP001630127"/>
    </source>
</evidence>
<sequence>MWESQKLNSCSIHKPMNNFKGQMALDCNHIFFSRNKVPIFFIGNIWQVIKGINILNTKINQLILNSNHAILRFTQVALKFLLLYLCNLVQQLNQNTLNS</sequence>